<dbReference type="InterPro" id="IPR007221">
    <property type="entry name" value="MreC"/>
</dbReference>
<dbReference type="RefSeq" id="WP_367885232.1">
    <property type="nucleotide sequence ID" value="NZ_CP130612.1"/>
</dbReference>
<dbReference type="GO" id="GO:0005886">
    <property type="term" value="C:plasma membrane"/>
    <property type="evidence" value="ECO:0007669"/>
    <property type="project" value="TreeGrafter"/>
</dbReference>
<comment type="similarity">
    <text evidence="1">Belongs to the MreC family.</text>
</comment>
<dbReference type="PANTHER" id="PTHR34138:SF1">
    <property type="entry name" value="CELL SHAPE-DETERMINING PROTEIN MREC"/>
    <property type="match status" value="1"/>
</dbReference>
<sequence>MSRASRGDSRADTVLAIACALVALLLLILPPTPRDRVAAAIRGNLIGPLAMLQTRALQTGRALAVQDSLQLVHDSVAIRAQRLAAVEAENTRLRELLGLGRALQWGFVPAEALVDRGAGDEHTLLLSAGATQGVQRLSAVVNAEGLVGLVQAVDARTSVAIAWPHPDFRVSATTADGAAVGIVSAHEGEGADRWLLELNGVPYRSSIALGTPVVSSGLGGVFPRGVLIGTVVRALRGESTGWSRSYLVRPAVRPSELHSVMVLLPERSAEGVESVWRARVEALERRVRAAGDSLAARAAADSSRLAADSATRPDSARTRP</sequence>
<dbReference type="KEGG" id="pspc:Strain318_001639"/>
<evidence type="ECO:0000256" key="5">
    <source>
        <dbReference type="SAM" id="MobiDB-lite"/>
    </source>
</evidence>
<reference evidence="8" key="1">
    <citation type="submission" date="2023-07" db="EMBL/GenBank/DDBJ databases">
        <authorList>
            <person name="Haufschild T."/>
            <person name="Kallscheuer N."/>
            <person name="Hammer J."/>
            <person name="Kohn T."/>
            <person name="Kabuu M."/>
            <person name="Jogler M."/>
            <person name="Wohfarth N."/>
            <person name="Heuer A."/>
            <person name="Rohde M."/>
            <person name="van Teeseling M.C.F."/>
            <person name="Jogler C."/>
        </authorList>
    </citation>
    <scope>NUCLEOTIDE SEQUENCE</scope>
    <source>
        <strain evidence="7">Strain 138</strain>
        <strain evidence="8">Strain 318</strain>
    </source>
</reference>
<evidence type="ECO:0000313" key="9">
    <source>
        <dbReference type="Proteomes" id="UP001229955"/>
    </source>
</evidence>
<dbReference type="InterPro" id="IPR042175">
    <property type="entry name" value="Cell/Rod_MreC_2"/>
</dbReference>
<evidence type="ECO:0000259" key="6">
    <source>
        <dbReference type="Pfam" id="PF04085"/>
    </source>
</evidence>
<feature type="compositionally biased region" description="Low complexity" evidence="5">
    <location>
        <begin position="297"/>
        <end position="310"/>
    </location>
</feature>
<evidence type="ECO:0000256" key="4">
    <source>
        <dbReference type="ARBA" id="ARBA00032089"/>
    </source>
</evidence>
<protein>
    <recommendedName>
        <fullName evidence="2">Cell shape-determining protein MreC</fullName>
    </recommendedName>
    <alternativeName>
        <fullName evidence="4">Cell shape protein MreC</fullName>
    </alternativeName>
</protein>
<dbReference type="PANTHER" id="PTHR34138">
    <property type="entry name" value="CELL SHAPE-DETERMINING PROTEIN MREC"/>
    <property type="match status" value="1"/>
</dbReference>
<name>A0AA49K023_9BACT</name>
<keyword evidence="9" id="KW-1185">Reference proteome</keyword>
<dbReference type="Gene3D" id="2.40.10.340">
    <property type="entry name" value="Rod shape-determining protein MreC, domain 1"/>
    <property type="match status" value="1"/>
</dbReference>
<dbReference type="EMBL" id="CP130612">
    <property type="protein sequence ID" value="WKW12355.1"/>
    <property type="molecule type" value="Genomic_DNA"/>
</dbReference>
<dbReference type="AlphaFoldDB" id="A0AA49K023"/>
<dbReference type="GO" id="GO:0008360">
    <property type="term" value="P:regulation of cell shape"/>
    <property type="evidence" value="ECO:0007669"/>
    <property type="project" value="UniProtKB-KW"/>
</dbReference>
<evidence type="ECO:0000256" key="3">
    <source>
        <dbReference type="ARBA" id="ARBA00022960"/>
    </source>
</evidence>
<evidence type="ECO:0000313" key="7">
    <source>
        <dbReference type="EMBL" id="WKW12355.1"/>
    </source>
</evidence>
<accession>A0AA49K023</accession>
<feature type="domain" description="Rod shape-determining protein MreC beta-barrel core" evidence="6">
    <location>
        <begin position="121"/>
        <end position="263"/>
    </location>
</feature>
<evidence type="ECO:0000313" key="8">
    <source>
        <dbReference type="EMBL" id="WKW15262.1"/>
    </source>
</evidence>
<dbReference type="Proteomes" id="UP001229955">
    <property type="component" value="Chromosome"/>
</dbReference>
<evidence type="ECO:0000256" key="2">
    <source>
        <dbReference type="ARBA" id="ARBA00013855"/>
    </source>
</evidence>
<proteinExistence type="inferred from homology"/>
<organism evidence="8 9">
    <name type="scientific">Pseudogemmatithrix spongiicola</name>
    <dbReference type="NCBI Taxonomy" id="3062599"/>
    <lineage>
        <taxon>Bacteria</taxon>
        <taxon>Pseudomonadati</taxon>
        <taxon>Gemmatimonadota</taxon>
        <taxon>Gemmatimonadia</taxon>
        <taxon>Gemmatimonadales</taxon>
        <taxon>Gemmatimonadaceae</taxon>
        <taxon>Pseudogemmatithrix</taxon>
    </lineage>
</organism>
<gene>
    <name evidence="7" type="ORF">Strain138_001640</name>
    <name evidence="8" type="ORF">Strain318_001639</name>
</gene>
<dbReference type="EMBL" id="CP130613">
    <property type="protein sequence ID" value="WKW15262.1"/>
    <property type="molecule type" value="Genomic_DNA"/>
</dbReference>
<accession>A0AA49JUJ1</accession>
<feature type="region of interest" description="Disordered" evidence="5">
    <location>
        <begin position="297"/>
        <end position="320"/>
    </location>
</feature>
<dbReference type="Pfam" id="PF04085">
    <property type="entry name" value="MreC"/>
    <property type="match status" value="1"/>
</dbReference>
<keyword evidence="3" id="KW-0133">Cell shape</keyword>
<evidence type="ECO:0000256" key="1">
    <source>
        <dbReference type="ARBA" id="ARBA00009369"/>
    </source>
</evidence>
<dbReference type="InterPro" id="IPR055342">
    <property type="entry name" value="MreC_beta-barrel_core"/>
</dbReference>
<dbReference type="InterPro" id="IPR042177">
    <property type="entry name" value="Cell/Rod_1"/>
</dbReference>
<dbReference type="Gene3D" id="2.40.10.350">
    <property type="entry name" value="Rod shape-determining protein MreC, domain 2"/>
    <property type="match status" value="1"/>
</dbReference>